<dbReference type="PROSITE" id="PS50011">
    <property type="entry name" value="PROTEIN_KINASE_DOM"/>
    <property type="match status" value="2"/>
</dbReference>
<keyword evidence="4 6" id="KW-0067">ATP-binding</keyword>
<dbReference type="SMART" id="SM00248">
    <property type="entry name" value="ANK"/>
    <property type="match status" value="2"/>
</dbReference>
<evidence type="ECO:0000259" key="7">
    <source>
        <dbReference type="PROSITE" id="PS50011"/>
    </source>
</evidence>
<keyword evidence="8" id="KW-0418">Kinase</keyword>
<evidence type="ECO:0000256" key="3">
    <source>
        <dbReference type="ARBA" id="ARBA00022741"/>
    </source>
</evidence>
<dbReference type="Gene3D" id="1.25.40.20">
    <property type="entry name" value="Ankyrin repeat-containing domain"/>
    <property type="match status" value="1"/>
</dbReference>
<dbReference type="PROSITE" id="PS50088">
    <property type="entry name" value="ANK_REPEAT"/>
    <property type="match status" value="1"/>
</dbReference>
<dbReference type="InterPro" id="IPR017441">
    <property type="entry name" value="Protein_kinase_ATP_BS"/>
</dbReference>
<evidence type="ECO:0000313" key="8">
    <source>
        <dbReference type="EMBL" id="OQR86004.1"/>
    </source>
</evidence>
<protein>
    <submittedName>
        <fullName evidence="8">Protein kinase</fullName>
    </submittedName>
</protein>
<dbReference type="InterPro" id="IPR002110">
    <property type="entry name" value="Ankyrin_rpt"/>
</dbReference>
<dbReference type="Pfam" id="PF07714">
    <property type="entry name" value="PK_Tyr_Ser-Thr"/>
    <property type="match status" value="2"/>
</dbReference>
<dbReference type="GO" id="GO:0004674">
    <property type="term" value="F:protein serine/threonine kinase activity"/>
    <property type="evidence" value="ECO:0007669"/>
    <property type="project" value="UniProtKB-KW"/>
</dbReference>
<evidence type="ECO:0000256" key="5">
    <source>
        <dbReference type="PROSITE-ProRule" id="PRU00023"/>
    </source>
</evidence>
<accession>A0A1V9YJU9</accession>
<dbReference type="Pfam" id="PF12796">
    <property type="entry name" value="Ank_2"/>
    <property type="match status" value="1"/>
</dbReference>
<evidence type="ECO:0000313" key="9">
    <source>
        <dbReference type="Proteomes" id="UP000243579"/>
    </source>
</evidence>
<evidence type="ECO:0000256" key="1">
    <source>
        <dbReference type="ARBA" id="ARBA00005843"/>
    </source>
</evidence>
<comment type="similarity">
    <text evidence="1">Belongs to the protein kinase superfamily. TKL Ser/Thr protein kinase family.</text>
</comment>
<dbReference type="AlphaFoldDB" id="A0A1V9YJU9"/>
<dbReference type="PROSITE" id="PS50297">
    <property type="entry name" value="ANK_REP_REGION"/>
    <property type="match status" value="1"/>
</dbReference>
<feature type="repeat" description="ANK" evidence="5">
    <location>
        <begin position="34"/>
        <end position="56"/>
    </location>
</feature>
<dbReference type="PROSITE" id="PS00108">
    <property type="entry name" value="PROTEIN_KINASE_ST"/>
    <property type="match status" value="1"/>
</dbReference>
<feature type="domain" description="Protein kinase" evidence="7">
    <location>
        <begin position="604"/>
        <end position="859"/>
    </location>
</feature>
<dbReference type="STRING" id="1202772.A0A1V9YJU9"/>
<dbReference type="SMART" id="SM00220">
    <property type="entry name" value="S_TKc"/>
    <property type="match status" value="2"/>
</dbReference>
<dbReference type="EMBL" id="JNBR01001543">
    <property type="protein sequence ID" value="OQR86004.1"/>
    <property type="molecule type" value="Genomic_DNA"/>
</dbReference>
<dbReference type="InterPro" id="IPR001245">
    <property type="entry name" value="Ser-Thr/Tyr_kinase_cat_dom"/>
</dbReference>
<comment type="caution">
    <text evidence="8">The sequence shown here is derived from an EMBL/GenBank/DDBJ whole genome shotgun (WGS) entry which is preliminary data.</text>
</comment>
<keyword evidence="9" id="KW-1185">Reference proteome</keyword>
<evidence type="ECO:0000256" key="4">
    <source>
        <dbReference type="ARBA" id="ARBA00022840"/>
    </source>
</evidence>
<proteinExistence type="inferred from homology"/>
<gene>
    <name evidence="8" type="ORF">ACHHYP_11095</name>
</gene>
<reference evidence="8 9" key="1">
    <citation type="journal article" date="2014" name="Genome Biol. Evol.">
        <title>The secreted proteins of Achlya hypogyna and Thraustotheca clavata identify the ancestral oomycete secretome and reveal gene acquisitions by horizontal gene transfer.</title>
        <authorList>
            <person name="Misner I."/>
            <person name="Blouin N."/>
            <person name="Leonard G."/>
            <person name="Richards T.A."/>
            <person name="Lane C.E."/>
        </authorList>
    </citation>
    <scope>NUCLEOTIDE SEQUENCE [LARGE SCALE GENOMIC DNA]</scope>
    <source>
        <strain evidence="8 9">ATCC 48635</strain>
    </source>
</reference>
<name>A0A1V9YJU9_ACHHY</name>
<dbReference type="SUPFAM" id="SSF48403">
    <property type="entry name" value="Ankyrin repeat"/>
    <property type="match status" value="1"/>
</dbReference>
<dbReference type="InterPro" id="IPR008271">
    <property type="entry name" value="Ser/Thr_kinase_AS"/>
</dbReference>
<evidence type="ECO:0000256" key="6">
    <source>
        <dbReference type="PROSITE-ProRule" id="PRU10141"/>
    </source>
</evidence>
<dbReference type="Proteomes" id="UP000243579">
    <property type="component" value="Unassembled WGS sequence"/>
</dbReference>
<dbReference type="GO" id="GO:0005524">
    <property type="term" value="F:ATP binding"/>
    <property type="evidence" value="ECO:0007669"/>
    <property type="project" value="UniProtKB-UniRule"/>
</dbReference>
<keyword evidence="5" id="KW-0040">ANK repeat</keyword>
<dbReference type="SUPFAM" id="SSF56112">
    <property type="entry name" value="Protein kinase-like (PK-like)"/>
    <property type="match status" value="2"/>
</dbReference>
<dbReference type="PRINTS" id="PR00109">
    <property type="entry name" value="TYRKINASE"/>
</dbReference>
<feature type="binding site" evidence="6">
    <location>
        <position position="631"/>
    </location>
    <ligand>
        <name>ATP</name>
        <dbReference type="ChEBI" id="CHEBI:30616"/>
    </ligand>
</feature>
<dbReference type="InterPro" id="IPR011009">
    <property type="entry name" value="Kinase-like_dom_sf"/>
</dbReference>
<dbReference type="InterPro" id="IPR036770">
    <property type="entry name" value="Ankyrin_rpt-contain_sf"/>
</dbReference>
<dbReference type="InterPro" id="IPR000719">
    <property type="entry name" value="Prot_kinase_dom"/>
</dbReference>
<sequence length="886" mass="97438">MLTNRLFEAIVAGDVADAEKVLAQGANPNATNDAGETPMHVAVRCNQQQVLKLLLQTKSIDATVRNKQGDTPLVAAIKQGHRRFAQLIFIAFMELSHKVTAADIVIDWGSPLGNGEFIHLYKGYIKCQPVVVKTSFLQPGADILVRETKILELCKSPYLLQSMAISSKSLNRPQLVFEYMDGGNLREHLDKKRQGVPVQVEYTLLEVAWVVANALADLHYNRVLHCNLKSQNVLLSSTNYIKVADLGLAQVRGGRMTAGLGTVFWMAPEVLMDVGNYDYAADIYSFGVILSELTTLKRPYEDMEPHWTMNIVAEVCHGTRRPEICNNYPPWIRELATSCMAHNPRERPSAEKILNVLGRQRRLDHTAPAPATTAAPLATYTKATAMFSNCSASSGLSTRSESTEFSIRSVSNMNCLVCDALHPIMAITCSKCGEPTLESGVKLELLYQRIAEASVDTTDIRTTVMCAICHASNFITNSVCDECGFKELPNDDEKLRLVVHSLESLSLTYSARSLSSAVEVVPWVWAGANKGPVRSGQLELLELLLQTTGINTSARNAAGDIPLITAIKQGRHRQFAQHIYAASATLPFEVCIFVLIVAAGDIDVYTQVELGRGGYGMIYMGAYNNQVVAVKTVFHSSDAGGLIDEMKAMQLCQSPYLLQLLAFSGLHSSSPQLVLEYMDGGDLRQYLDNNRKGVQVPVKYSALEVAWVIANALVDLHDNGVLHRDLKSHNVLLSSTNYIKVADLGLARTYGSQMTGGRGTMLWTAPEVLADDGNYGYGADIYSFGVILTELSTLKIPYAGMGLRDWNILDGVRNGTLRPALGDDCPTWLRELATDCMEHDPKKRPCAQTILTRLDHQRSFEATSTTACSTAKYHPRSVIRLNQQDQ</sequence>
<evidence type="ECO:0000256" key="2">
    <source>
        <dbReference type="ARBA" id="ARBA00022527"/>
    </source>
</evidence>
<keyword evidence="8" id="KW-0808">Transferase</keyword>
<dbReference type="PANTHER" id="PTHR44329">
    <property type="entry name" value="SERINE/THREONINE-PROTEIN KINASE TNNI3K-RELATED"/>
    <property type="match status" value="1"/>
</dbReference>
<dbReference type="InterPro" id="IPR051681">
    <property type="entry name" value="Ser/Thr_Kinases-Pseudokinases"/>
</dbReference>
<organism evidence="8 9">
    <name type="scientific">Achlya hypogyna</name>
    <name type="common">Oomycete</name>
    <name type="synonym">Protoachlya hypogyna</name>
    <dbReference type="NCBI Taxonomy" id="1202772"/>
    <lineage>
        <taxon>Eukaryota</taxon>
        <taxon>Sar</taxon>
        <taxon>Stramenopiles</taxon>
        <taxon>Oomycota</taxon>
        <taxon>Saprolegniomycetes</taxon>
        <taxon>Saprolegniales</taxon>
        <taxon>Achlyaceae</taxon>
        <taxon>Achlya</taxon>
    </lineage>
</organism>
<feature type="domain" description="Protein kinase" evidence="7">
    <location>
        <begin position="106"/>
        <end position="363"/>
    </location>
</feature>
<dbReference type="PROSITE" id="PS00107">
    <property type="entry name" value="PROTEIN_KINASE_ATP"/>
    <property type="match status" value="1"/>
</dbReference>
<dbReference type="Gene3D" id="1.10.510.10">
    <property type="entry name" value="Transferase(Phosphotransferase) domain 1"/>
    <property type="match status" value="2"/>
</dbReference>
<keyword evidence="3 6" id="KW-0547">Nucleotide-binding</keyword>
<dbReference type="PANTHER" id="PTHR44329:SF214">
    <property type="entry name" value="PROTEIN KINASE DOMAIN-CONTAINING PROTEIN"/>
    <property type="match status" value="1"/>
</dbReference>
<keyword evidence="2" id="KW-0723">Serine/threonine-protein kinase</keyword>